<reference evidence="2" key="1">
    <citation type="submission" date="2015-07" db="EMBL/GenBank/DDBJ databases">
        <title>Transcriptome Assembly of Anthurium amnicola.</title>
        <authorList>
            <person name="Suzuki J."/>
        </authorList>
    </citation>
    <scope>NUCLEOTIDE SEQUENCE</scope>
</reference>
<sequence length="126" mass="13897">MKASLFALLFALFVCLSIAAPVPPANTPYGNFKVVSPASGSYKLWSAQSVSWVVDWNEQSPWNKQVHVVIVGNGGFWKYIGKFSYGGGVAQINLDSSYTAGKWYYPYVYRDDNNNIAATGPWFGVN</sequence>
<feature type="chain" id="PRO_5008900481" evidence="1">
    <location>
        <begin position="20"/>
        <end position="126"/>
    </location>
</feature>
<accession>A0A1D1YU93</accession>
<protein>
    <submittedName>
        <fullName evidence="2">Acetyl-coenzyme A synthetase</fullName>
    </submittedName>
</protein>
<name>A0A1D1YU93_9ARAE</name>
<evidence type="ECO:0000313" key="2">
    <source>
        <dbReference type="EMBL" id="JAT58186.1"/>
    </source>
</evidence>
<proteinExistence type="predicted"/>
<dbReference type="EMBL" id="GDJX01009750">
    <property type="protein sequence ID" value="JAT58186.1"/>
    <property type="molecule type" value="Transcribed_RNA"/>
</dbReference>
<keyword evidence="1" id="KW-0732">Signal</keyword>
<organism evidence="2">
    <name type="scientific">Anthurium amnicola</name>
    <dbReference type="NCBI Taxonomy" id="1678845"/>
    <lineage>
        <taxon>Eukaryota</taxon>
        <taxon>Viridiplantae</taxon>
        <taxon>Streptophyta</taxon>
        <taxon>Embryophyta</taxon>
        <taxon>Tracheophyta</taxon>
        <taxon>Spermatophyta</taxon>
        <taxon>Magnoliopsida</taxon>
        <taxon>Liliopsida</taxon>
        <taxon>Araceae</taxon>
        <taxon>Pothoideae</taxon>
        <taxon>Potheae</taxon>
        <taxon>Anthurium</taxon>
    </lineage>
</organism>
<evidence type="ECO:0000256" key="1">
    <source>
        <dbReference type="SAM" id="SignalP"/>
    </source>
</evidence>
<feature type="signal peptide" evidence="1">
    <location>
        <begin position="1"/>
        <end position="19"/>
    </location>
</feature>
<gene>
    <name evidence="2" type="primary">acsA_0</name>
    <name evidence="2" type="ORF">g.144501</name>
</gene>
<dbReference type="AlphaFoldDB" id="A0A1D1YU93"/>